<dbReference type="PROSITE" id="PS51318">
    <property type="entry name" value="TAT"/>
    <property type="match status" value="1"/>
</dbReference>
<dbReference type="AlphaFoldDB" id="A0AAE2V7H6"/>
<dbReference type="RefSeq" id="WP_309488380.1">
    <property type="nucleotide sequence ID" value="NZ_JAENIG010000001.1"/>
</dbReference>
<dbReference type="Pfam" id="PF08291">
    <property type="entry name" value="Peptidase_M15_3"/>
    <property type="match status" value="1"/>
</dbReference>
<accession>A0AAE2V7H6</accession>
<evidence type="ECO:0000259" key="2">
    <source>
        <dbReference type="Pfam" id="PF08291"/>
    </source>
</evidence>
<evidence type="ECO:0000313" key="4">
    <source>
        <dbReference type="Proteomes" id="UP000634206"/>
    </source>
</evidence>
<dbReference type="SUPFAM" id="SSF55166">
    <property type="entry name" value="Hedgehog/DD-peptidase"/>
    <property type="match status" value="1"/>
</dbReference>
<keyword evidence="4" id="KW-1185">Reference proteome</keyword>
<dbReference type="Proteomes" id="UP000634206">
    <property type="component" value="Unassembled WGS sequence"/>
</dbReference>
<feature type="domain" description="Peptidase M15A C-terminal" evidence="2">
    <location>
        <begin position="122"/>
        <end position="239"/>
    </location>
</feature>
<protein>
    <submittedName>
        <fullName evidence="3">DUF882 domain-containing protein</fullName>
    </submittedName>
</protein>
<reference evidence="3" key="1">
    <citation type="submission" date="2021-01" db="EMBL/GenBank/DDBJ databases">
        <title>Modified the classification status of verrucomicrobia.</title>
        <authorList>
            <person name="Feng X."/>
        </authorList>
    </citation>
    <scope>NUCLEOTIDE SEQUENCE</scope>
    <source>
        <strain evidence="3">5K15</strain>
    </source>
</reference>
<evidence type="ECO:0000313" key="3">
    <source>
        <dbReference type="EMBL" id="MBK1853782.1"/>
    </source>
</evidence>
<dbReference type="InterPro" id="IPR009045">
    <property type="entry name" value="Zn_M74/Hedgehog-like"/>
</dbReference>
<gene>
    <name evidence="3" type="ORF">JIN83_02315</name>
</gene>
<feature type="region of interest" description="Disordered" evidence="1">
    <location>
        <begin position="1"/>
        <end position="31"/>
    </location>
</feature>
<sequence>MMNDPSHHPRALHRLPSNQLQDLPAPPAEPIPRRAFLKTSSLALGGVAGASWLGVKHGNAFEQIWNQMTQHGDVIQAAHPHASEPDAGQLIEPRPVYQPKPLPNLPQVKNYRSYLAQQELDYLSPEEIIRPHFKYRAGVCSGVPPRHLWKNMLPTAKVANEIRQRLGVSLHTVSSAYRSPAYNALCRGAAKNSQHMQNRALDLKYACAPRQAFDMACQVRREGFFRGGIGLYSSFIHIDTRGRNATWGA</sequence>
<dbReference type="InterPro" id="IPR006311">
    <property type="entry name" value="TAT_signal"/>
</dbReference>
<comment type="caution">
    <text evidence="3">The sequence shown here is derived from an EMBL/GenBank/DDBJ whole genome shotgun (WGS) entry which is preliminary data.</text>
</comment>
<dbReference type="Gene3D" id="3.30.1380.10">
    <property type="match status" value="1"/>
</dbReference>
<dbReference type="InterPro" id="IPR013230">
    <property type="entry name" value="Peptidase_M15A_C"/>
</dbReference>
<dbReference type="EMBL" id="JAENIG010000001">
    <property type="protein sequence ID" value="MBK1853782.1"/>
    <property type="molecule type" value="Genomic_DNA"/>
</dbReference>
<name>A0AAE2V7H6_9BACT</name>
<evidence type="ECO:0000256" key="1">
    <source>
        <dbReference type="SAM" id="MobiDB-lite"/>
    </source>
</evidence>
<organism evidence="3 4">
    <name type="scientific">Oceaniferula flava</name>
    <dbReference type="NCBI Taxonomy" id="2800421"/>
    <lineage>
        <taxon>Bacteria</taxon>
        <taxon>Pseudomonadati</taxon>
        <taxon>Verrucomicrobiota</taxon>
        <taxon>Verrucomicrobiia</taxon>
        <taxon>Verrucomicrobiales</taxon>
        <taxon>Verrucomicrobiaceae</taxon>
        <taxon>Oceaniferula</taxon>
    </lineage>
</organism>
<proteinExistence type="predicted"/>